<dbReference type="EMBL" id="QYYH01000099">
    <property type="protein sequence ID" value="RJY10616.1"/>
    <property type="molecule type" value="Genomic_DNA"/>
</dbReference>
<dbReference type="SMART" id="SM00418">
    <property type="entry name" value="HTH_ARSR"/>
    <property type="match status" value="1"/>
</dbReference>
<feature type="domain" description="HTH arsR-type" evidence="4">
    <location>
        <begin position="1"/>
        <end position="91"/>
    </location>
</feature>
<dbReference type="CDD" id="cd00090">
    <property type="entry name" value="HTH_ARSR"/>
    <property type="match status" value="1"/>
</dbReference>
<keyword evidence="3" id="KW-0804">Transcription</keyword>
<evidence type="ECO:0000313" key="6">
    <source>
        <dbReference type="Proteomes" id="UP000273022"/>
    </source>
</evidence>
<dbReference type="PRINTS" id="PR00778">
    <property type="entry name" value="HTHARSR"/>
</dbReference>
<dbReference type="PANTHER" id="PTHR33154">
    <property type="entry name" value="TRANSCRIPTIONAL REGULATOR, ARSR FAMILY"/>
    <property type="match status" value="1"/>
</dbReference>
<evidence type="ECO:0000256" key="2">
    <source>
        <dbReference type="ARBA" id="ARBA00023125"/>
    </source>
</evidence>
<gene>
    <name evidence="5" type="ORF">D5R81_14315</name>
</gene>
<proteinExistence type="predicted"/>
<dbReference type="OrthoDB" id="9796124at2"/>
<dbReference type="InterPro" id="IPR036388">
    <property type="entry name" value="WH-like_DNA-bd_sf"/>
</dbReference>
<keyword evidence="2" id="KW-0238">DNA-binding</keyword>
<dbReference type="PANTHER" id="PTHR33154:SF28">
    <property type="entry name" value="HTH-TYPE TRANSCRIPTIONAL REGULATOR YGAV-RELATED"/>
    <property type="match status" value="1"/>
</dbReference>
<evidence type="ECO:0000256" key="1">
    <source>
        <dbReference type="ARBA" id="ARBA00023015"/>
    </source>
</evidence>
<dbReference type="Proteomes" id="UP000273022">
    <property type="component" value="Unassembled WGS sequence"/>
</dbReference>
<organism evidence="5 6">
    <name type="scientific">Parashewanella spongiae</name>
    <dbReference type="NCBI Taxonomy" id="342950"/>
    <lineage>
        <taxon>Bacteria</taxon>
        <taxon>Pseudomonadati</taxon>
        <taxon>Pseudomonadota</taxon>
        <taxon>Gammaproteobacteria</taxon>
        <taxon>Alteromonadales</taxon>
        <taxon>Shewanellaceae</taxon>
        <taxon>Parashewanella</taxon>
    </lineage>
</organism>
<dbReference type="InterPro" id="IPR036390">
    <property type="entry name" value="WH_DNA-bd_sf"/>
</dbReference>
<dbReference type="Gene3D" id="1.10.10.10">
    <property type="entry name" value="Winged helix-like DNA-binding domain superfamily/Winged helix DNA-binding domain"/>
    <property type="match status" value="1"/>
</dbReference>
<dbReference type="NCBIfam" id="NF033788">
    <property type="entry name" value="HTH_metalloreg"/>
    <property type="match status" value="1"/>
</dbReference>
<dbReference type="InterPro" id="IPR001845">
    <property type="entry name" value="HTH_ArsR_DNA-bd_dom"/>
</dbReference>
<dbReference type="PROSITE" id="PS50987">
    <property type="entry name" value="HTH_ARSR_2"/>
    <property type="match status" value="1"/>
</dbReference>
<dbReference type="InterPro" id="IPR011991">
    <property type="entry name" value="ArsR-like_HTH"/>
</dbReference>
<keyword evidence="1" id="KW-0805">Transcription regulation</keyword>
<evidence type="ECO:0000256" key="3">
    <source>
        <dbReference type="ARBA" id="ARBA00023163"/>
    </source>
</evidence>
<accession>A0A3A6TQQ0</accession>
<evidence type="ECO:0000259" key="4">
    <source>
        <dbReference type="PROSITE" id="PS50987"/>
    </source>
</evidence>
<dbReference type="Pfam" id="PF01022">
    <property type="entry name" value="HTH_5"/>
    <property type="match status" value="1"/>
</dbReference>
<dbReference type="InterPro" id="IPR051081">
    <property type="entry name" value="HTH_MetalResp_TranReg"/>
</dbReference>
<evidence type="ECO:0000313" key="5">
    <source>
        <dbReference type="EMBL" id="RJY10616.1"/>
    </source>
</evidence>
<dbReference type="GO" id="GO:0003677">
    <property type="term" value="F:DNA binding"/>
    <property type="evidence" value="ECO:0007669"/>
    <property type="project" value="UniProtKB-KW"/>
</dbReference>
<name>A0A3A6TQQ0_9GAMM</name>
<reference evidence="5 6" key="1">
    <citation type="submission" date="2018-09" db="EMBL/GenBank/DDBJ databases">
        <title>Phylogeny of the Shewanellaceae, and recommendation for two new genera, Pseudoshewanella and Parashewanella.</title>
        <authorList>
            <person name="Wang G."/>
        </authorList>
    </citation>
    <scope>NUCLEOTIDE SEQUENCE [LARGE SCALE GENOMIC DNA]</scope>
    <source>
        <strain evidence="5 6">KCTC 22492</strain>
    </source>
</reference>
<comment type="caution">
    <text evidence="5">The sequence shown here is derived from an EMBL/GenBank/DDBJ whole genome shotgun (WGS) entry which is preliminary data.</text>
</comment>
<keyword evidence="6" id="KW-1185">Reference proteome</keyword>
<dbReference type="SUPFAM" id="SSF46785">
    <property type="entry name" value="Winged helix' DNA-binding domain"/>
    <property type="match status" value="1"/>
</dbReference>
<protein>
    <submittedName>
        <fullName evidence="5">ArsR family transcriptional regulator</fullName>
    </submittedName>
</protein>
<dbReference type="GO" id="GO:0003700">
    <property type="term" value="F:DNA-binding transcription factor activity"/>
    <property type="evidence" value="ECO:0007669"/>
    <property type="project" value="InterPro"/>
</dbReference>
<dbReference type="AlphaFoldDB" id="A0A3A6TQQ0"/>
<sequence>MRNQARHVVGLLKAISNENRLLILCHLCQGELAVNELNQLVDLSQSALSQHLAKLRQDGLVNTRRESQSIYYSLGSDEMKRLIGALHKEFC</sequence>